<dbReference type="Proteomes" id="UP000319756">
    <property type="component" value="Chromosome"/>
</dbReference>
<protein>
    <submittedName>
        <fullName evidence="1">EcsC family protein</fullName>
    </submittedName>
</protein>
<dbReference type="AlphaFoldDB" id="A0A514LH51"/>
<dbReference type="InterPro" id="IPR024787">
    <property type="entry name" value="EcsC"/>
</dbReference>
<dbReference type="EMBL" id="CP035485">
    <property type="protein sequence ID" value="QDI91172.1"/>
    <property type="molecule type" value="Genomic_DNA"/>
</dbReference>
<dbReference type="KEGG" id="sale:EPH95_08215"/>
<evidence type="ECO:0000313" key="2">
    <source>
        <dbReference type="Proteomes" id="UP000319756"/>
    </source>
</evidence>
<dbReference type="RefSeq" id="WP_142089005.1">
    <property type="nucleotide sequence ID" value="NZ_CP035485.1"/>
</dbReference>
<organism evidence="1 2">
    <name type="scientific">Salicibibacter halophilus</name>
    <dbReference type="NCBI Taxonomy" id="2502791"/>
    <lineage>
        <taxon>Bacteria</taxon>
        <taxon>Bacillati</taxon>
        <taxon>Bacillota</taxon>
        <taxon>Bacilli</taxon>
        <taxon>Bacillales</taxon>
        <taxon>Bacillaceae</taxon>
        <taxon>Salicibibacter</taxon>
    </lineage>
</organism>
<sequence length="284" mass="32892">MRMPSSPEQIEERLQAIREWEQRYFENREMEMGSVQELQAEALSRLPEKWQKKLIEGVDRFLFYTQSMILNANVQREVEERILATARVFRDDITNIADVRKLTLEQNQFIRTQVVAKQRLYAFGQGGITGFGGPFLLAADLPLIMAINLRTVQLSALAFGYDMRHPAEMMIALKVFEVGTSPSGTQYQGWKELESEEENIVGDLPGFYNGSEQVINEEWLHQPLRQIGKLAMIFMLRKKLIQGVPLIGIAYGAYSNYRLTQQVSDIASVYYEKRYLLERWHEKG</sequence>
<keyword evidence="2" id="KW-1185">Reference proteome</keyword>
<dbReference type="OrthoDB" id="2040879at2"/>
<dbReference type="PANTHER" id="PTHR41260:SF1">
    <property type="entry name" value="PROTEIN ECSC"/>
    <property type="match status" value="1"/>
</dbReference>
<evidence type="ECO:0000313" key="1">
    <source>
        <dbReference type="EMBL" id="QDI91172.1"/>
    </source>
</evidence>
<name>A0A514LH51_9BACI</name>
<gene>
    <name evidence="1" type="ORF">EPH95_08215</name>
</gene>
<proteinExistence type="predicted"/>
<dbReference type="PANTHER" id="PTHR41260">
    <property type="entry name" value="PROTEIN ECSC"/>
    <property type="match status" value="1"/>
</dbReference>
<dbReference type="Pfam" id="PF12787">
    <property type="entry name" value="EcsC"/>
    <property type="match status" value="1"/>
</dbReference>
<reference evidence="2" key="1">
    <citation type="submission" date="2019-01" db="EMBL/GenBank/DDBJ databases">
        <title>Genomic analysis of Salicibibacter sp. NKC3-5.</title>
        <authorList>
            <person name="Oh Y.J."/>
        </authorList>
    </citation>
    <scope>NUCLEOTIDE SEQUENCE [LARGE SCALE GENOMIC DNA]</scope>
    <source>
        <strain evidence="2">NKC3-5</strain>
    </source>
</reference>
<accession>A0A514LH51</accession>